<dbReference type="InterPro" id="IPR005467">
    <property type="entry name" value="His_kinase_dom"/>
</dbReference>
<keyword evidence="12" id="KW-0902">Two-component regulatory system</keyword>
<evidence type="ECO:0000256" key="8">
    <source>
        <dbReference type="ARBA" id="ARBA00022741"/>
    </source>
</evidence>
<reference evidence="16" key="2">
    <citation type="submission" date="2021-04" db="EMBL/GenBank/DDBJ databases">
        <authorList>
            <person name="Gilroy R."/>
        </authorList>
    </citation>
    <scope>NUCLEOTIDE SEQUENCE</scope>
    <source>
        <strain evidence="16">5790</strain>
    </source>
</reference>
<dbReference type="CDD" id="cd00082">
    <property type="entry name" value="HisKA"/>
    <property type="match status" value="1"/>
</dbReference>
<keyword evidence="8" id="KW-0547">Nucleotide-binding</keyword>
<evidence type="ECO:0000256" key="10">
    <source>
        <dbReference type="ARBA" id="ARBA00022840"/>
    </source>
</evidence>
<dbReference type="PANTHER" id="PTHR45528">
    <property type="entry name" value="SENSOR HISTIDINE KINASE CPXA"/>
    <property type="match status" value="1"/>
</dbReference>
<dbReference type="GO" id="GO:0005886">
    <property type="term" value="C:plasma membrane"/>
    <property type="evidence" value="ECO:0007669"/>
    <property type="project" value="UniProtKB-SubCell"/>
</dbReference>
<dbReference type="InterPro" id="IPR003661">
    <property type="entry name" value="HisK_dim/P_dom"/>
</dbReference>
<dbReference type="SUPFAM" id="SSF55874">
    <property type="entry name" value="ATPase domain of HSP90 chaperone/DNA topoisomerase II/histidine kinase"/>
    <property type="match status" value="1"/>
</dbReference>
<dbReference type="InterPro" id="IPR050398">
    <property type="entry name" value="HssS/ArlS-like"/>
</dbReference>
<protein>
    <recommendedName>
        <fullName evidence="3">histidine kinase</fullName>
        <ecNumber evidence="3">2.7.13.3</ecNumber>
    </recommendedName>
</protein>
<dbReference type="Gene3D" id="3.30.565.10">
    <property type="entry name" value="Histidine kinase-like ATPase, C-terminal domain"/>
    <property type="match status" value="1"/>
</dbReference>
<comment type="caution">
    <text evidence="16">The sequence shown here is derived from an EMBL/GenBank/DDBJ whole genome shotgun (WGS) entry which is preliminary data.</text>
</comment>
<dbReference type="GO" id="GO:0005524">
    <property type="term" value="F:ATP binding"/>
    <property type="evidence" value="ECO:0007669"/>
    <property type="project" value="UniProtKB-KW"/>
</dbReference>
<keyword evidence="4" id="KW-1003">Cell membrane</keyword>
<dbReference type="CDD" id="cd00075">
    <property type="entry name" value="HATPase"/>
    <property type="match status" value="1"/>
</dbReference>
<dbReference type="InterPro" id="IPR036890">
    <property type="entry name" value="HATPase_C_sf"/>
</dbReference>
<keyword evidence="13 14" id="KW-0472">Membrane</keyword>
<evidence type="ECO:0000259" key="15">
    <source>
        <dbReference type="PROSITE" id="PS50109"/>
    </source>
</evidence>
<sequence length="444" mass="49532">MNKTVFKIFVTFVLLAAVISTLLLVINFFGFALLGSDTNYSADKTPRRILTNISENLAETNDGFYLTQESVIPQDYWCILINEHGNIIWENNKPTDIPDAFTLNDIAQMSRWFLNDYPVYVRTEDYGLLVLGMPKNSVGKYEVEYSMDWFSTLPERIIYIFVFNLLLAVLLALLFGVKLYKQIKVLMNGIGDLLCEKNVNLPEKGIFKEVCRSLNRTSQAIERKNSALSSRDSARANWIAGISHDIRTPLSVVTGYSEALAGSRELSDENRGKAAAILSNSIKIKKLIEDLNLISSIEYDMQPAKKTAVRICPLLRRIVTDIINSGLNGKFSIDLDLRYENAIVSGDEALLERAIFNIINNAVSHNSGGCKINIKEYVHDNMVKIIISDNGKGVPDEVIENISSIPKAAHGLGLPMAYRIITVHGGSFNAYNDSGFCTEITLPL</sequence>
<dbReference type="Proteomes" id="UP000824162">
    <property type="component" value="Unassembled WGS sequence"/>
</dbReference>
<evidence type="ECO:0000256" key="12">
    <source>
        <dbReference type="ARBA" id="ARBA00023012"/>
    </source>
</evidence>
<evidence type="ECO:0000256" key="3">
    <source>
        <dbReference type="ARBA" id="ARBA00012438"/>
    </source>
</evidence>
<dbReference type="Gene3D" id="1.10.287.130">
    <property type="match status" value="1"/>
</dbReference>
<keyword evidence="5" id="KW-0597">Phosphoprotein</keyword>
<dbReference type="PRINTS" id="PR00344">
    <property type="entry name" value="BCTRLSENSOR"/>
</dbReference>
<comment type="subcellular location">
    <subcellularLocation>
        <location evidence="2">Cell membrane</location>
        <topology evidence="2">Multi-pass membrane protein</topology>
    </subcellularLocation>
</comment>
<keyword evidence="7 14" id="KW-0812">Transmembrane</keyword>
<dbReference type="AlphaFoldDB" id="A0A9D1PPG9"/>
<dbReference type="EC" id="2.7.13.3" evidence="3"/>
<feature type="domain" description="Histidine kinase" evidence="15">
    <location>
        <begin position="241"/>
        <end position="444"/>
    </location>
</feature>
<evidence type="ECO:0000313" key="16">
    <source>
        <dbReference type="EMBL" id="HIV85569.1"/>
    </source>
</evidence>
<evidence type="ECO:0000256" key="14">
    <source>
        <dbReference type="SAM" id="Phobius"/>
    </source>
</evidence>
<dbReference type="Pfam" id="PF00512">
    <property type="entry name" value="HisKA"/>
    <property type="match status" value="1"/>
</dbReference>
<dbReference type="EMBL" id="DXIJ01000040">
    <property type="protein sequence ID" value="HIV85569.1"/>
    <property type="molecule type" value="Genomic_DNA"/>
</dbReference>
<evidence type="ECO:0000256" key="1">
    <source>
        <dbReference type="ARBA" id="ARBA00000085"/>
    </source>
</evidence>
<dbReference type="GO" id="GO:0000155">
    <property type="term" value="F:phosphorelay sensor kinase activity"/>
    <property type="evidence" value="ECO:0007669"/>
    <property type="project" value="InterPro"/>
</dbReference>
<reference evidence="16" key="1">
    <citation type="journal article" date="2021" name="PeerJ">
        <title>Extensive microbial diversity within the chicken gut microbiome revealed by metagenomics and culture.</title>
        <authorList>
            <person name="Gilroy R."/>
            <person name="Ravi A."/>
            <person name="Getino M."/>
            <person name="Pursley I."/>
            <person name="Horton D.L."/>
            <person name="Alikhan N.F."/>
            <person name="Baker D."/>
            <person name="Gharbi K."/>
            <person name="Hall N."/>
            <person name="Watson M."/>
            <person name="Adriaenssens E.M."/>
            <person name="Foster-Nyarko E."/>
            <person name="Jarju S."/>
            <person name="Secka A."/>
            <person name="Antonio M."/>
            <person name="Oren A."/>
            <person name="Chaudhuri R.R."/>
            <person name="La Ragione R."/>
            <person name="Hildebrand F."/>
            <person name="Pallen M.J."/>
        </authorList>
    </citation>
    <scope>NUCLEOTIDE SEQUENCE</scope>
    <source>
        <strain evidence="16">5790</strain>
    </source>
</reference>
<keyword evidence="9 16" id="KW-0418">Kinase</keyword>
<evidence type="ECO:0000256" key="2">
    <source>
        <dbReference type="ARBA" id="ARBA00004651"/>
    </source>
</evidence>
<dbReference type="InterPro" id="IPR004358">
    <property type="entry name" value="Sig_transdc_His_kin-like_C"/>
</dbReference>
<comment type="catalytic activity">
    <reaction evidence="1">
        <text>ATP + protein L-histidine = ADP + protein N-phospho-L-histidine.</text>
        <dbReference type="EC" id="2.7.13.3"/>
    </reaction>
</comment>
<keyword evidence="10" id="KW-0067">ATP-binding</keyword>
<evidence type="ECO:0000256" key="9">
    <source>
        <dbReference type="ARBA" id="ARBA00022777"/>
    </source>
</evidence>
<keyword evidence="6" id="KW-0808">Transferase</keyword>
<evidence type="ECO:0000256" key="6">
    <source>
        <dbReference type="ARBA" id="ARBA00022679"/>
    </source>
</evidence>
<proteinExistence type="predicted"/>
<dbReference type="PANTHER" id="PTHR45528:SF1">
    <property type="entry name" value="SENSOR HISTIDINE KINASE CPXA"/>
    <property type="match status" value="1"/>
</dbReference>
<dbReference type="PROSITE" id="PS50109">
    <property type="entry name" value="HIS_KIN"/>
    <property type="match status" value="1"/>
</dbReference>
<feature type="transmembrane region" description="Helical" evidence="14">
    <location>
        <begin position="157"/>
        <end position="177"/>
    </location>
</feature>
<dbReference type="InterPro" id="IPR003594">
    <property type="entry name" value="HATPase_dom"/>
</dbReference>
<keyword evidence="11 14" id="KW-1133">Transmembrane helix</keyword>
<gene>
    <name evidence="16" type="ORF">H9900_02030</name>
</gene>
<accession>A0A9D1PPG9</accession>
<dbReference type="SMART" id="SM00388">
    <property type="entry name" value="HisKA"/>
    <property type="match status" value="1"/>
</dbReference>
<feature type="transmembrane region" description="Helical" evidence="14">
    <location>
        <begin position="12"/>
        <end position="34"/>
    </location>
</feature>
<evidence type="ECO:0000256" key="13">
    <source>
        <dbReference type="ARBA" id="ARBA00023136"/>
    </source>
</evidence>
<dbReference type="SMART" id="SM00387">
    <property type="entry name" value="HATPase_c"/>
    <property type="match status" value="1"/>
</dbReference>
<evidence type="ECO:0000256" key="11">
    <source>
        <dbReference type="ARBA" id="ARBA00022989"/>
    </source>
</evidence>
<evidence type="ECO:0000313" key="17">
    <source>
        <dbReference type="Proteomes" id="UP000824162"/>
    </source>
</evidence>
<evidence type="ECO:0000256" key="4">
    <source>
        <dbReference type="ARBA" id="ARBA00022475"/>
    </source>
</evidence>
<organism evidence="16 17">
    <name type="scientific">Candidatus Monoglobus merdigallinarum</name>
    <dbReference type="NCBI Taxonomy" id="2838698"/>
    <lineage>
        <taxon>Bacteria</taxon>
        <taxon>Bacillati</taxon>
        <taxon>Bacillota</taxon>
        <taxon>Clostridia</taxon>
        <taxon>Monoglobales</taxon>
        <taxon>Monoglobaceae</taxon>
        <taxon>Monoglobus</taxon>
    </lineage>
</organism>
<dbReference type="Pfam" id="PF02518">
    <property type="entry name" value="HATPase_c"/>
    <property type="match status" value="1"/>
</dbReference>
<dbReference type="InterPro" id="IPR036097">
    <property type="entry name" value="HisK_dim/P_sf"/>
</dbReference>
<dbReference type="SUPFAM" id="SSF47384">
    <property type="entry name" value="Homodimeric domain of signal transducing histidine kinase"/>
    <property type="match status" value="1"/>
</dbReference>
<name>A0A9D1PPG9_9FIRM</name>
<evidence type="ECO:0000256" key="5">
    <source>
        <dbReference type="ARBA" id="ARBA00022553"/>
    </source>
</evidence>
<evidence type="ECO:0000256" key="7">
    <source>
        <dbReference type="ARBA" id="ARBA00022692"/>
    </source>
</evidence>